<evidence type="ECO:0000313" key="2">
    <source>
        <dbReference type="Proteomes" id="UP001239111"/>
    </source>
</evidence>
<comment type="caution">
    <text evidence="1">The sequence shown here is derived from an EMBL/GenBank/DDBJ whole genome shotgun (WGS) entry which is preliminary data.</text>
</comment>
<dbReference type="Proteomes" id="UP001239111">
    <property type="component" value="Chromosome 3"/>
</dbReference>
<name>A0ACC2NKQ4_9HYME</name>
<accession>A0ACC2NKQ4</accession>
<keyword evidence="2" id="KW-1185">Reference proteome</keyword>
<sequence>MMIEDNSQGAKGQKKSRYVDLFHGDREVSLLTIDDHLYVDDIQAFFGSSTFVSSYEVTDSTFKEQDTNSKNVFLNICGKDHIEIPKGVPMFQVLLREGEQKSKKTSDRRKPRTERLRVADNIVRKYSNQSTNSPDEEPKQYMQFKVVMRVSQLAALHQLPSQKSSKLKTQNKKIDHSKVSYRTLSDDGMTSASKATTLASVEGSAPIKQEMKTYSIDSDDGDDAIFINESLASPQFTPNVSSGSSTLSHSTPVAPNVLHFCAENGEILALYPHKIAYRSDGEEDAGKYHLTAHNIDITDFTFDFEGNKLVQVGKGSFGQVYLGPFEGSKAAIKELDMYDYERNVTILREIVMNDRARGSHFPNLLAFNFDEDSMVARLISDLIEGCQLREALFESNSEHPRLESLEQQLNVAKQVTASIEYPHSFKPPIIHGDLKPENITLTPPEVLVHGQPINDESDIWAASIIIIKIFTRKRAWMSETIPSEESMKQLLEEQKKPDFSGVAIELIPILDKGLERNPKNRYSARELNDHLQEFR</sequence>
<evidence type="ECO:0000313" key="1">
    <source>
        <dbReference type="EMBL" id="KAJ8671672.1"/>
    </source>
</evidence>
<reference evidence="1" key="1">
    <citation type="submission" date="2023-04" db="EMBL/GenBank/DDBJ databases">
        <title>A chromosome-level genome assembly of the parasitoid wasp Eretmocerus hayati.</title>
        <authorList>
            <person name="Zhong Y."/>
            <person name="Liu S."/>
            <person name="Liu Y."/>
        </authorList>
    </citation>
    <scope>NUCLEOTIDE SEQUENCE</scope>
    <source>
        <strain evidence="1">ZJU_SS_LIU_2023</strain>
    </source>
</reference>
<dbReference type="EMBL" id="CM056743">
    <property type="protein sequence ID" value="KAJ8671672.1"/>
    <property type="molecule type" value="Genomic_DNA"/>
</dbReference>
<gene>
    <name evidence="1" type="ORF">QAD02_002931</name>
</gene>
<protein>
    <submittedName>
        <fullName evidence="1">Uncharacterized protein</fullName>
    </submittedName>
</protein>
<proteinExistence type="predicted"/>
<organism evidence="1 2">
    <name type="scientific">Eretmocerus hayati</name>
    <dbReference type="NCBI Taxonomy" id="131215"/>
    <lineage>
        <taxon>Eukaryota</taxon>
        <taxon>Metazoa</taxon>
        <taxon>Ecdysozoa</taxon>
        <taxon>Arthropoda</taxon>
        <taxon>Hexapoda</taxon>
        <taxon>Insecta</taxon>
        <taxon>Pterygota</taxon>
        <taxon>Neoptera</taxon>
        <taxon>Endopterygota</taxon>
        <taxon>Hymenoptera</taxon>
        <taxon>Apocrita</taxon>
        <taxon>Proctotrupomorpha</taxon>
        <taxon>Chalcidoidea</taxon>
        <taxon>Aphelinidae</taxon>
        <taxon>Aphelininae</taxon>
        <taxon>Eretmocerus</taxon>
    </lineage>
</organism>